<gene>
    <name evidence="1" type="ORF">EZS28_000832</name>
</gene>
<accession>A0A5J4XA37</accession>
<comment type="caution">
    <text evidence="1">The sequence shown here is derived from an EMBL/GenBank/DDBJ whole genome shotgun (WGS) entry which is preliminary data.</text>
</comment>
<sequence>MNCTSEISCPYRIKIHTSVSLHQLYVTSVTSCFCVAKANENFRYFLKDEHNILAHIAAGINNFAVKQESSSLQLIKDDVDSSIVKYVELESQTAPPAIIVSSLQLLTKIINNHYNGIHQNDYFNSTIAIISLGVVQSLIKLSLYGRVFYSNADWHASSEVRKCSIESLNQIQENFGASVQLQFGPIKAMVEIVAAAGGSEEEDSGVINQAIINIKGIFDPILGVLIQSYQSKIQQMKSKEIFEELGGNEEVDALITQYVSQNFSAKFEIIFLLLFLSQFDLLTFKQVLVMLQMINTQSVEQIEEEGANEEIDAQLINKGYYGHIKYWANKAKVATLNFYFDWCYSCQDQFHV</sequence>
<dbReference type="EMBL" id="SNRW01000077">
    <property type="protein sequence ID" value="KAA6403636.1"/>
    <property type="molecule type" value="Genomic_DNA"/>
</dbReference>
<protein>
    <submittedName>
        <fullName evidence="1">Uncharacterized protein</fullName>
    </submittedName>
</protein>
<evidence type="ECO:0000313" key="2">
    <source>
        <dbReference type="Proteomes" id="UP000324800"/>
    </source>
</evidence>
<reference evidence="1 2" key="1">
    <citation type="submission" date="2019-03" db="EMBL/GenBank/DDBJ databases">
        <title>Single cell metagenomics reveals metabolic interactions within the superorganism composed of flagellate Streblomastix strix and complex community of Bacteroidetes bacteria on its surface.</title>
        <authorList>
            <person name="Treitli S.C."/>
            <person name="Kolisko M."/>
            <person name="Husnik F."/>
            <person name="Keeling P."/>
            <person name="Hampl V."/>
        </authorList>
    </citation>
    <scope>NUCLEOTIDE SEQUENCE [LARGE SCALE GENOMIC DNA]</scope>
    <source>
        <strain evidence="1">ST1C</strain>
    </source>
</reference>
<name>A0A5J4XA37_9EUKA</name>
<dbReference type="AlphaFoldDB" id="A0A5J4XA37"/>
<proteinExistence type="predicted"/>
<organism evidence="1 2">
    <name type="scientific">Streblomastix strix</name>
    <dbReference type="NCBI Taxonomy" id="222440"/>
    <lineage>
        <taxon>Eukaryota</taxon>
        <taxon>Metamonada</taxon>
        <taxon>Preaxostyla</taxon>
        <taxon>Oxymonadida</taxon>
        <taxon>Streblomastigidae</taxon>
        <taxon>Streblomastix</taxon>
    </lineage>
</organism>
<dbReference type="Proteomes" id="UP000324800">
    <property type="component" value="Unassembled WGS sequence"/>
</dbReference>
<evidence type="ECO:0000313" key="1">
    <source>
        <dbReference type="EMBL" id="KAA6403636.1"/>
    </source>
</evidence>